<dbReference type="CDD" id="cd00063">
    <property type="entry name" value="FN3"/>
    <property type="match status" value="1"/>
</dbReference>
<evidence type="ECO:0000256" key="4">
    <source>
        <dbReference type="ARBA" id="ARBA00022989"/>
    </source>
</evidence>
<reference evidence="13 14" key="1">
    <citation type="submission" date="2025-04" db="UniProtKB">
        <authorList>
            <consortium name="RefSeq"/>
        </authorList>
    </citation>
    <scope>IDENTIFICATION</scope>
</reference>
<evidence type="ECO:0000313" key="15">
    <source>
        <dbReference type="RefSeq" id="XP_028280564.1"/>
    </source>
</evidence>
<evidence type="ECO:0000256" key="7">
    <source>
        <dbReference type="ARBA" id="ARBA00023180"/>
    </source>
</evidence>
<keyword evidence="6" id="KW-0675">Receptor</keyword>
<evidence type="ECO:0000313" key="14">
    <source>
        <dbReference type="RefSeq" id="XP_028280563.1"/>
    </source>
</evidence>
<evidence type="ECO:0000256" key="9">
    <source>
        <dbReference type="SAM" id="Phobius"/>
    </source>
</evidence>
<keyword evidence="7" id="KW-0325">Glycoprotein</keyword>
<feature type="signal peptide" evidence="10">
    <location>
        <begin position="1"/>
        <end position="23"/>
    </location>
</feature>
<dbReference type="Proteomes" id="UP000515145">
    <property type="component" value="Chromosome 16"/>
</dbReference>
<dbReference type="Gene3D" id="2.60.40.10">
    <property type="entry name" value="Immunoglobulins"/>
    <property type="match status" value="1"/>
</dbReference>
<dbReference type="InterPro" id="IPR036116">
    <property type="entry name" value="FN3_sf"/>
</dbReference>
<dbReference type="PANTHER" id="PTHR23037:SF7">
    <property type="entry name" value="INTERLEUKIN-21 RECEPTOR"/>
    <property type="match status" value="1"/>
</dbReference>
<dbReference type="SUPFAM" id="SSF49265">
    <property type="entry name" value="Fibronectin type III"/>
    <property type="match status" value="1"/>
</dbReference>
<feature type="chain" id="PRO_5044651383" evidence="10">
    <location>
        <begin position="24"/>
        <end position="530"/>
    </location>
</feature>
<dbReference type="RefSeq" id="XP_028280563.1">
    <property type="nucleotide sequence ID" value="XM_028424762.1"/>
</dbReference>
<evidence type="ECO:0000256" key="10">
    <source>
        <dbReference type="SAM" id="SignalP"/>
    </source>
</evidence>
<dbReference type="RefSeq" id="XP_028280562.1">
    <property type="nucleotide sequence ID" value="XM_028424761.1"/>
</dbReference>
<sequence length="530" mass="59262">MALHPAFFLSLWGLMLCVYGSTASLCNVTCSTDYAESVNCSCSGPVHTYPVLLEVNCRDDDGDEESVNGSCVIEAPHTWCWMYLEELYSITSIGTTCTTTVSQPDDEGAMAARECSSWDLSDVVKSSPPFNVQVTNTDDDSYNISWNTNITDRLNYRVRIRAGHDLLKEQSVNEKHFLIYHNELPPHAAYIVDVQAQMCGPLYYGPWSEWSSTSEWRAAGTPQEDEGLSLNWWFVFLPVVVVLLFLVAPLILQLLGYIPPPRWSKTLSDAWRKYTPNPDDFFTPLYQTHGGNFKEWAKPIFSEFDYLRMSSAGQRVSEKQHDVLHWNDEKKSYGDETHGASSHFLHAPPTASNAPLLQYQDGGSSQRSSRFMEHISIHTVTLSGDEFRDEVTSQSSIRTYQDGESFGSLEDDGRAARLDGDGVRPVHHENQISLEHLNFQLDEPDQLFLDSFVSNEQSEDGYPHVDLDTIDSGFGECSSPAASNTAGQTDLFTHEHKNSNYVKQWMACSGAQEDAGSADSGLHDSSDQSC</sequence>
<evidence type="ECO:0000256" key="8">
    <source>
        <dbReference type="SAM" id="MobiDB-lite"/>
    </source>
</evidence>
<keyword evidence="3 10" id="KW-0732">Signal</keyword>
<evidence type="ECO:0000256" key="5">
    <source>
        <dbReference type="ARBA" id="ARBA00023136"/>
    </source>
</evidence>
<dbReference type="InterPro" id="IPR013783">
    <property type="entry name" value="Ig-like_fold"/>
</dbReference>
<dbReference type="OrthoDB" id="8939865at2759"/>
<evidence type="ECO:0000313" key="12">
    <source>
        <dbReference type="Proteomes" id="UP000515145"/>
    </source>
</evidence>
<name>A0A6P7JUG4_9TELE</name>
<comment type="subcellular location">
    <subcellularLocation>
        <location evidence="1">Membrane</location>
        <topology evidence="1">Single-pass type I membrane protein</topology>
    </subcellularLocation>
</comment>
<keyword evidence="4 9" id="KW-1133">Transmembrane helix</keyword>
<keyword evidence="2 9" id="KW-0812">Transmembrane</keyword>
<dbReference type="CTD" id="100134976"/>
<accession>A0A6P7JUG4</accession>
<evidence type="ECO:0000259" key="11">
    <source>
        <dbReference type="PROSITE" id="PS50853"/>
    </source>
</evidence>
<evidence type="ECO:0000256" key="6">
    <source>
        <dbReference type="ARBA" id="ARBA00023170"/>
    </source>
</evidence>
<gene>
    <name evidence="13 14 15" type="primary">LOC114448077</name>
</gene>
<dbReference type="GeneID" id="114448077"/>
<evidence type="ECO:0000256" key="1">
    <source>
        <dbReference type="ARBA" id="ARBA00004479"/>
    </source>
</evidence>
<dbReference type="AlphaFoldDB" id="A0A6P7JUG4"/>
<dbReference type="GO" id="GO:0004896">
    <property type="term" value="F:cytokine receptor activity"/>
    <property type="evidence" value="ECO:0007669"/>
    <property type="project" value="TreeGrafter"/>
</dbReference>
<keyword evidence="5 9" id="KW-0472">Membrane</keyword>
<evidence type="ECO:0000256" key="3">
    <source>
        <dbReference type="ARBA" id="ARBA00022729"/>
    </source>
</evidence>
<organism evidence="12 14">
    <name type="scientific">Parambassis ranga</name>
    <name type="common">Indian glassy fish</name>
    <dbReference type="NCBI Taxonomy" id="210632"/>
    <lineage>
        <taxon>Eukaryota</taxon>
        <taxon>Metazoa</taxon>
        <taxon>Chordata</taxon>
        <taxon>Craniata</taxon>
        <taxon>Vertebrata</taxon>
        <taxon>Euteleostomi</taxon>
        <taxon>Actinopterygii</taxon>
        <taxon>Neopterygii</taxon>
        <taxon>Teleostei</taxon>
        <taxon>Neoteleostei</taxon>
        <taxon>Acanthomorphata</taxon>
        <taxon>Ovalentaria</taxon>
        <taxon>Ambassidae</taxon>
        <taxon>Parambassis</taxon>
    </lineage>
</organism>
<evidence type="ECO:0000256" key="2">
    <source>
        <dbReference type="ARBA" id="ARBA00022692"/>
    </source>
</evidence>
<dbReference type="InterPro" id="IPR003961">
    <property type="entry name" value="FN3_dom"/>
</dbReference>
<feature type="region of interest" description="Disordered" evidence="8">
    <location>
        <begin position="332"/>
        <end position="353"/>
    </location>
</feature>
<evidence type="ECO:0000313" key="13">
    <source>
        <dbReference type="RefSeq" id="XP_028280562.1"/>
    </source>
</evidence>
<protein>
    <submittedName>
        <fullName evidence="13 14">Interleukin-21 receptor-like</fullName>
    </submittedName>
</protein>
<keyword evidence="12" id="KW-1185">Reference proteome</keyword>
<dbReference type="GO" id="GO:0009897">
    <property type="term" value="C:external side of plasma membrane"/>
    <property type="evidence" value="ECO:0007669"/>
    <property type="project" value="TreeGrafter"/>
</dbReference>
<dbReference type="PROSITE" id="PS50853">
    <property type="entry name" value="FN3"/>
    <property type="match status" value="1"/>
</dbReference>
<dbReference type="PANTHER" id="PTHR23037">
    <property type="entry name" value="CYTOKINE RECEPTOR"/>
    <property type="match status" value="1"/>
</dbReference>
<feature type="domain" description="Fibronectin type-III" evidence="11">
    <location>
        <begin position="128"/>
        <end position="218"/>
    </location>
</feature>
<dbReference type="RefSeq" id="XP_028280564.1">
    <property type="nucleotide sequence ID" value="XM_028424763.1"/>
</dbReference>
<feature type="transmembrane region" description="Helical" evidence="9">
    <location>
        <begin position="232"/>
        <end position="258"/>
    </location>
</feature>
<proteinExistence type="predicted"/>